<evidence type="ECO:0000259" key="1">
    <source>
        <dbReference type="Pfam" id="PF21687"/>
    </source>
</evidence>
<dbReference type="InterPro" id="IPR049031">
    <property type="entry name" value="T2SSK_SAM-like_1st"/>
</dbReference>
<accession>A0ABV9NG20</accession>
<evidence type="ECO:0000313" key="2">
    <source>
        <dbReference type="EMBL" id="MFC4726509.1"/>
    </source>
</evidence>
<dbReference type="Gene3D" id="1.10.40.60">
    <property type="entry name" value="EpsJ-like"/>
    <property type="match status" value="1"/>
</dbReference>
<protein>
    <recommendedName>
        <fullName evidence="1">T2SS protein K first SAM-like domain-containing protein</fullName>
    </recommendedName>
</protein>
<proteinExistence type="predicted"/>
<dbReference type="Proteomes" id="UP001596024">
    <property type="component" value="Unassembled WGS sequence"/>
</dbReference>
<dbReference type="EMBL" id="JBHSGQ010000016">
    <property type="protein sequence ID" value="MFC4726509.1"/>
    <property type="molecule type" value="Genomic_DNA"/>
</dbReference>
<sequence>MPATYFLSRSEAEAGFALISALWLSLALALVGSMSLALAWRAVVRAELLVSEVEERMTLEGATIRAVHELGRLPTQPVPFSATYTINGRDITVEARPTTAWPDLNHIDAISLAAFLEVLGASPSRAAALADTIADWREPAGSSRLNAATLADYEAAGLPPRANRPFESMAELALVAGLTANEAECLAGHFTLLSANSSADPAIAAHPAVRARASVPDYPSHAARWTFTASEQHAPHDARSTILLTSAPEAPALVFEWAERVSADSRPCFGD</sequence>
<dbReference type="RefSeq" id="WP_371394208.1">
    <property type="nucleotide sequence ID" value="NZ_CP163421.1"/>
</dbReference>
<feature type="domain" description="T2SS protein K first SAM-like" evidence="1">
    <location>
        <begin position="110"/>
        <end position="193"/>
    </location>
</feature>
<organism evidence="2 3">
    <name type="scientific">Glycocaulis abyssi</name>
    <dbReference type="NCBI Taxonomy" id="1433403"/>
    <lineage>
        <taxon>Bacteria</taxon>
        <taxon>Pseudomonadati</taxon>
        <taxon>Pseudomonadota</taxon>
        <taxon>Alphaproteobacteria</taxon>
        <taxon>Maricaulales</taxon>
        <taxon>Maricaulaceae</taxon>
        <taxon>Glycocaulis</taxon>
    </lineage>
</organism>
<evidence type="ECO:0000313" key="3">
    <source>
        <dbReference type="Proteomes" id="UP001596024"/>
    </source>
</evidence>
<comment type="caution">
    <text evidence="2">The sequence shown here is derived from an EMBL/GenBank/DDBJ whole genome shotgun (WGS) entry which is preliminary data.</text>
</comment>
<keyword evidence="3" id="KW-1185">Reference proteome</keyword>
<dbReference type="InterPro" id="IPR038072">
    <property type="entry name" value="GspK_central_sf"/>
</dbReference>
<dbReference type="Pfam" id="PF21687">
    <property type="entry name" value="T2SSK_1st"/>
    <property type="match status" value="1"/>
</dbReference>
<name>A0ABV9NG20_9PROT</name>
<dbReference type="SUPFAM" id="SSF158544">
    <property type="entry name" value="GspK insert domain-like"/>
    <property type="match status" value="1"/>
</dbReference>
<reference evidence="3" key="1">
    <citation type="journal article" date="2019" name="Int. J. Syst. Evol. Microbiol.">
        <title>The Global Catalogue of Microorganisms (GCM) 10K type strain sequencing project: providing services to taxonomists for standard genome sequencing and annotation.</title>
        <authorList>
            <consortium name="The Broad Institute Genomics Platform"/>
            <consortium name="The Broad Institute Genome Sequencing Center for Infectious Disease"/>
            <person name="Wu L."/>
            <person name="Ma J."/>
        </authorList>
    </citation>
    <scope>NUCLEOTIDE SEQUENCE [LARGE SCALE GENOMIC DNA]</scope>
    <source>
        <strain evidence="3">CCUG 62981</strain>
    </source>
</reference>
<gene>
    <name evidence="2" type="ORF">ACFPB0_14555</name>
</gene>